<dbReference type="InterPro" id="IPR011010">
    <property type="entry name" value="DNA_brk_join_enz"/>
</dbReference>
<keyword evidence="4" id="KW-0233">DNA recombination</keyword>
<protein>
    <submittedName>
        <fullName evidence="6">LacI family DNA-binding transcriptional regulator</fullName>
    </submittedName>
</protein>
<dbReference type="PANTHER" id="PTHR30146">
    <property type="entry name" value="LACI-RELATED TRANSCRIPTIONAL REPRESSOR"/>
    <property type="match status" value="1"/>
</dbReference>
<dbReference type="Pfam" id="PF00356">
    <property type="entry name" value="LacI"/>
    <property type="match status" value="1"/>
</dbReference>
<dbReference type="EMBL" id="JABVED010000003">
    <property type="protein sequence ID" value="MBC6446967.1"/>
    <property type="molecule type" value="Genomic_DNA"/>
</dbReference>
<dbReference type="SMART" id="SM00354">
    <property type="entry name" value="HTH_LACI"/>
    <property type="match status" value="1"/>
</dbReference>
<dbReference type="CDD" id="cd01392">
    <property type="entry name" value="HTH_LacI"/>
    <property type="match status" value="1"/>
</dbReference>
<dbReference type="Gene3D" id="1.10.443.10">
    <property type="entry name" value="Intergrase catalytic core"/>
    <property type="match status" value="1"/>
</dbReference>
<feature type="domain" description="HTH lacI-type" evidence="5">
    <location>
        <begin position="33"/>
        <end position="87"/>
    </location>
</feature>
<keyword evidence="2 6" id="KW-0238">DNA-binding</keyword>
<dbReference type="GO" id="GO:0003677">
    <property type="term" value="F:DNA binding"/>
    <property type="evidence" value="ECO:0007669"/>
    <property type="project" value="UniProtKB-KW"/>
</dbReference>
<sequence>MAENSPPVCACHERSYVFSGHRAANGSVRKVGATVVDVARRAGVSTGTVSAVLNRPEKVKNATRTDVELAIAELGYVRGGPAGQLSAHWRRTGFATWLFKPAVTGWYPSKAPRPARPVPILGEPWPGIPVRGRNAPGRATACWLPIASGLTPHGLRHTHKTLMDELGVPKSLTDERMGHQDGSVQARYSHVTQLMRDRLMEDLTGLWEAALDARRALGPTSPVQVLDYLLTMK</sequence>
<dbReference type="Gene3D" id="1.10.260.40">
    <property type="entry name" value="lambda repressor-like DNA-binding domains"/>
    <property type="match status" value="1"/>
</dbReference>
<evidence type="ECO:0000256" key="1">
    <source>
        <dbReference type="ARBA" id="ARBA00023015"/>
    </source>
</evidence>
<dbReference type="PROSITE" id="PS00356">
    <property type="entry name" value="HTH_LACI_1"/>
    <property type="match status" value="1"/>
</dbReference>
<dbReference type="InterPro" id="IPR010982">
    <property type="entry name" value="Lambda_DNA-bd_dom_sf"/>
</dbReference>
<keyword evidence="7" id="KW-1185">Reference proteome</keyword>
<evidence type="ECO:0000256" key="4">
    <source>
        <dbReference type="ARBA" id="ARBA00023172"/>
    </source>
</evidence>
<comment type="caution">
    <text evidence="6">The sequence shown here is derived from an EMBL/GenBank/DDBJ whole genome shotgun (WGS) entry which is preliminary data.</text>
</comment>
<evidence type="ECO:0000256" key="3">
    <source>
        <dbReference type="ARBA" id="ARBA00023163"/>
    </source>
</evidence>
<gene>
    <name evidence="6" type="ORF">GPZ80_07250</name>
</gene>
<dbReference type="PANTHER" id="PTHR30146:SF109">
    <property type="entry name" value="HTH-TYPE TRANSCRIPTIONAL REGULATOR GALS"/>
    <property type="match status" value="1"/>
</dbReference>
<dbReference type="PRINTS" id="PR00036">
    <property type="entry name" value="HTHLACI"/>
</dbReference>
<keyword evidence="3" id="KW-0804">Transcription</keyword>
<proteinExistence type="predicted"/>
<accession>A0ABR7L309</accession>
<reference evidence="6 7" key="1">
    <citation type="submission" date="2020-06" db="EMBL/GenBank/DDBJ databases">
        <title>Actinokineospora xiongansis sp. nov., isolated from soil of Baiyangdian.</title>
        <authorList>
            <person name="Zhang X."/>
        </authorList>
    </citation>
    <scope>NUCLEOTIDE SEQUENCE [LARGE SCALE GENOMIC DNA]</scope>
    <source>
        <strain evidence="6 7">HBU206404</strain>
    </source>
</reference>
<evidence type="ECO:0000313" key="7">
    <source>
        <dbReference type="Proteomes" id="UP000734823"/>
    </source>
</evidence>
<dbReference type="InterPro" id="IPR013762">
    <property type="entry name" value="Integrase-like_cat_sf"/>
</dbReference>
<name>A0ABR7L309_9PSEU</name>
<evidence type="ECO:0000256" key="2">
    <source>
        <dbReference type="ARBA" id="ARBA00023125"/>
    </source>
</evidence>
<keyword evidence="1" id="KW-0805">Transcription regulation</keyword>
<dbReference type="SUPFAM" id="SSF56349">
    <property type="entry name" value="DNA breaking-rejoining enzymes"/>
    <property type="match status" value="1"/>
</dbReference>
<evidence type="ECO:0000259" key="5">
    <source>
        <dbReference type="PROSITE" id="PS50932"/>
    </source>
</evidence>
<dbReference type="InterPro" id="IPR000843">
    <property type="entry name" value="HTH_LacI"/>
</dbReference>
<organism evidence="6 7">
    <name type="scientific">Actinokineospora xionganensis</name>
    <dbReference type="NCBI Taxonomy" id="2684470"/>
    <lineage>
        <taxon>Bacteria</taxon>
        <taxon>Bacillati</taxon>
        <taxon>Actinomycetota</taxon>
        <taxon>Actinomycetes</taxon>
        <taxon>Pseudonocardiales</taxon>
        <taxon>Pseudonocardiaceae</taxon>
        <taxon>Actinokineospora</taxon>
    </lineage>
</organism>
<dbReference type="PROSITE" id="PS50932">
    <property type="entry name" value="HTH_LACI_2"/>
    <property type="match status" value="1"/>
</dbReference>
<dbReference type="Proteomes" id="UP000734823">
    <property type="component" value="Unassembled WGS sequence"/>
</dbReference>
<dbReference type="SUPFAM" id="SSF47413">
    <property type="entry name" value="lambda repressor-like DNA-binding domains"/>
    <property type="match status" value="1"/>
</dbReference>
<evidence type="ECO:0000313" key="6">
    <source>
        <dbReference type="EMBL" id="MBC6446967.1"/>
    </source>
</evidence>